<dbReference type="Proteomes" id="UP001642487">
    <property type="component" value="Chromosome 2"/>
</dbReference>
<proteinExistence type="predicted"/>
<name>A0ABP0Y3M7_9ROSI</name>
<evidence type="ECO:0000313" key="1">
    <source>
        <dbReference type="EMBL" id="CAK9314335.1"/>
    </source>
</evidence>
<keyword evidence="2" id="KW-1185">Reference proteome</keyword>
<sequence>MEAKPPNFEFQNQSNLLEQPAIARSIRENILTGFLFSLSTSSVFAHYKFPIFFTSSSIKLQNGSASYHLSAPLFTTAKLGFDHRTAVDWNLRVLAPPKLSISASGD</sequence>
<protein>
    <submittedName>
        <fullName evidence="1">Uncharacterized protein</fullName>
    </submittedName>
</protein>
<dbReference type="EMBL" id="OZ021736">
    <property type="protein sequence ID" value="CAK9314335.1"/>
    <property type="molecule type" value="Genomic_DNA"/>
</dbReference>
<evidence type="ECO:0000313" key="2">
    <source>
        <dbReference type="Proteomes" id="UP001642487"/>
    </source>
</evidence>
<accession>A0ABP0Y3M7</accession>
<reference evidence="1 2" key="1">
    <citation type="submission" date="2024-03" db="EMBL/GenBank/DDBJ databases">
        <authorList>
            <person name="Gkanogiannis A."/>
            <person name="Becerra Lopez-Lavalle L."/>
        </authorList>
    </citation>
    <scope>NUCLEOTIDE SEQUENCE [LARGE SCALE GENOMIC DNA]</scope>
</reference>
<gene>
    <name evidence="1" type="ORF">CITCOLO1_LOCUS6082</name>
</gene>
<organism evidence="1 2">
    <name type="scientific">Citrullus colocynthis</name>
    <name type="common">colocynth</name>
    <dbReference type="NCBI Taxonomy" id="252529"/>
    <lineage>
        <taxon>Eukaryota</taxon>
        <taxon>Viridiplantae</taxon>
        <taxon>Streptophyta</taxon>
        <taxon>Embryophyta</taxon>
        <taxon>Tracheophyta</taxon>
        <taxon>Spermatophyta</taxon>
        <taxon>Magnoliopsida</taxon>
        <taxon>eudicotyledons</taxon>
        <taxon>Gunneridae</taxon>
        <taxon>Pentapetalae</taxon>
        <taxon>rosids</taxon>
        <taxon>fabids</taxon>
        <taxon>Cucurbitales</taxon>
        <taxon>Cucurbitaceae</taxon>
        <taxon>Benincaseae</taxon>
        <taxon>Citrullus</taxon>
    </lineage>
</organism>